<accession>A0A839RP96</accession>
<evidence type="ECO:0000256" key="1">
    <source>
        <dbReference type="ARBA" id="ARBA00006354"/>
    </source>
</evidence>
<dbReference type="InterPro" id="IPR027417">
    <property type="entry name" value="P-loop_NTPase"/>
</dbReference>
<sequence length="504" mass="53442">MPLGRAFAVAVTGITGSIVEIEADVGRGLPGMHLVGLPDTTLQEARDRVRAAIVNSGYRWPPGRTTLSLSPADLPKVGSLYDAGLACAVLNASGLASCARIHSTVLLGELALDGRLRAVNGILPAVLAARDQGWKRIVVPADNLAEASLVSGVTVVGAATLRDLVMWLNRSGDLIAPPALPPPPRRISPDLGDVEGQFMARRAVELAAAGGHHLLLTGPPGVGKTMLAHRLPGLLPPLTEDESLEVTAIHSIAGELPHDCPLIADPPFVAPHHSATAVSLIGGGAGYAKPGAVSRAHRGVLFLDECTEMPPRVLDSLRTPLEEGEVRISRRCGLATYPARFLMVLATNPCPCAAVRAIDCECSSRVRRHYRSRLSGPLLDRVDLCVEMETNRAREATTMGDDPESTAVVRQRVIAARQAARERWAQLGCATNGEVPGPKLRAKLGRSAEAMIPINFAIERGAISARGADRALRVAWTIADLHGRTSPNVEDVQTALSYRLSRDL</sequence>
<dbReference type="Pfam" id="PF13335">
    <property type="entry name" value="Mg_chelatase_C"/>
    <property type="match status" value="1"/>
</dbReference>
<dbReference type="InterPro" id="IPR014721">
    <property type="entry name" value="Ribsml_uS5_D2-typ_fold_subgr"/>
</dbReference>
<dbReference type="PANTHER" id="PTHR32039:SF7">
    <property type="entry name" value="COMPETENCE PROTEIN COMM"/>
    <property type="match status" value="1"/>
</dbReference>
<dbReference type="NCBIfam" id="TIGR00368">
    <property type="entry name" value="YifB family Mg chelatase-like AAA ATPase"/>
    <property type="match status" value="1"/>
</dbReference>
<dbReference type="PRINTS" id="PR00830">
    <property type="entry name" value="ENDOLAPTASE"/>
</dbReference>
<reference evidence="3 4" key="1">
    <citation type="submission" date="2020-08" db="EMBL/GenBank/DDBJ databases">
        <title>Sequencing the genomes of 1000 actinobacteria strains.</title>
        <authorList>
            <person name="Klenk H.-P."/>
        </authorList>
    </citation>
    <scope>NUCLEOTIDE SEQUENCE [LARGE SCALE GENOMIC DNA]</scope>
    <source>
        <strain evidence="3 4">DSM 45258</strain>
    </source>
</reference>
<dbReference type="InterPro" id="IPR004482">
    <property type="entry name" value="Mg_chelat-rel"/>
</dbReference>
<dbReference type="Gene3D" id="3.30.230.10">
    <property type="match status" value="1"/>
</dbReference>
<dbReference type="EMBL" id="JACHWS010000003">
    <property type="protein sequence ID" value="MBB3038615.1"/>
    <property type="molecule type" value="Genomic_DNA"/>
</dbReference>
<dbReference type="GO" id="GO:0005524">
    <property type="term" value="F:ATP binding"/>
    <property type="evidence" value="ECO:0007669"/>
    <property type="project" value="InterPro"/>
</dbReference>
<dbReference type="OrthoDB" id="9813147at2"/>
<dbReference type="InterPro" id="IPR025158">
    <property type="entry name" value="Mg_chelat-rel_C"/>
</dbReference>
<dbReference type="InterPro" id="IPR003593">
    <property type="entry name" value="AAA+_ATPase"/>
</dbReference>
<feature type="domain" description="AAA+ ATPase" evidence="2">
    <location>
        <begin position="210"/>
        <end position="392"/>
    </location>
</feature>
<dbReference type="InterPro" id="IPR020568">
    <property type="entry name" value="Ribosomal_Su5_D2-typ_SF"/>
</dbReference>
<dbReference type="SUPFAM" id="SSF52540">
    <property type="entry name" value="P-loop containing nucleoside triphosphate hydrolases"/>
    <property type="match status" value="1"/>
</dbReference>
<dbReference type="AlphaFoldDB" id="A0A839RP96"/>
<dbReference type="Pfam" id="PF13541">
    <property type="entry name" value="ChlI"/>
    <property type="match status" value="1"/>
</dbReference>
<name>A0A839RP96_9ACTN</name>
<dbReference type="PANTHER" id="PTHR32039">
    <property type="entry name" value="MAGNESIUM-CHELATASE SUBUNIT CHLI"/>
    <property type="match status" value="1"/>
</dbReference>
<dbReference type="Proteomes" id="UP000567922">
    <property type="component" value="Unassembled WGS sequence"/>
</dbReference>
<dbReference type="RefSeq" id="WP_064440527.1">
    <property type="nucleotide sequence ID" value="NZ_BDDI01000008.1"/>
</dbReference>
<evidence type="ECO:0000313" key="4">
    <source>
        <dbReference type="Proteomes" id="UP000567922"/>
    </source>
</evidence>
<evidence type="ECO:0000259" key="2">
    <source>
        <dbReference type="SMART" id="SM00382"/>
    </source>
</evidence>
<evidence type="ECO:0000313" key="3">
    <source>
        <dbReference type="EMBL" id="MBB3038615.1"/>
    </source>
</evidence>
<comment type="caution">
    <text evidence="3">The sequence shown here is derived from an EMBL/GenBank/DDBJ whole genome shotgun (WGS) entry which is preliminary data.</text>
</comment>
<proteinExistence type="inferred from homology"/>
<keyword evidence="4" id="KW-1185">Reference proteome</keyword>
<dbReference type="InterPro" id="IPR045006">
    <property type="entry name" value="CHLI-like"/>
</dbReference>
<organism evidence="3 4">
    <name type="scientific">Hoyosella altamirensis</name>
    <dbReference type="NCBI Taxonomy" id="616997"/>
    <lineage>
        <taxon>Bacteria</taxon>
        <taxon>Bacillati</taxon>
        <taxon>Actinomycetota</taxon>
        <taxon>Actinomycetes</taxon>
        <taxon>Mycobacteriales</taxon>
        <taxon>Hoyosellaceae</taxon>
        <taxon>Hoyosella</taxon>
    </lineage>
</organism>
<protein>
    <submittedName>
        <fullName evidence="3">Magnesium chelatase family protein</fullName>
    </submittedName>
</protein>
<comment type="similarity">
    <text evidence="1">Belongs to the Mg-chelatase subunits D/I family. ComM subfamily.</text>
</comment>
<dbReference type="Pfam" id="PF01078">
    <property type="entry name" value="Mg_chelatase"/>
    <property type="match status" value="1"/>
</dbReference>
<dbReference type="SMART" id="SM00382">
    <property type="entry name" value="AAA"/>
    <property type="match status" value="1"/>
</dbReference>
<dbReference type="CDD" id="cd00009">
    <property type="entry name" value="AAA"/>
    <property type="match status" value="1"/>
</dbReference>
<dbReference type="SUPFAM" id="SSF54211">
    <property type="entry name" value="Ribosomal protein S5 domain 2-like"/>
    <property type="match status" value="1"/>
</dbReference>
<dbReference type="InterPro" id="IPR000523">
    <property type="entry name" value="Mg_chelatse_chII-like_cat_dom"/>
</dbReference>
<gene>
    <name evidence="3" type="ORF">FHU29_003084</name>
</gene>
<dbReference type="Gene3D" id="3.40.50.300">
    <property type="entry name" value="P-loop containing nucleotide triphosphate hydrolases"/>
    <property type="match status" value="1"/>
</dbReference>